<name>A0A1H0CE92_9ACTN</name>
<dbReference type="Proteomes" id="UP000199341">
    <property type="component" value="Unassembled WGS sequence"/>
</dbReference>
<protein>
    <submittedName>
        <fullName evidence="2">Hemerythrin HHE cation binding domain-containing protein</fullName>
    </submittedName>
</protein>
<dbReference type="InterPro" id="IPR053206">
    <property type="entry name" value="Dimeric_xanthone_biosynth"/>
</dbReference>
<gene>
    <name evidence="2" type="ORF">SAMN05216259_104519</name>
</gene>
<keyword evidence="3" id="KW-1185">Reference proteome</keyword>
<dbReference type="RefSeq" id="WP_218136641.1">
    <property type="nucleotide sequence ID" value="NZ_FNIE01000004.1"/>
</dbReference>
<dbReference type="Pfam" id="PF01814">
    <property type="entry name" value="Hemerythrin"/>
    <property type="match status" value="1"/>
</dbReference>
<reference evidence="2 3" key="1">
    <citation type="submission" date="2016-10" db="EMBL/GenBank/DDBJ databases">
        <authorList>
            <person name="de Groot N.N."/>
        </authorList>
    </citation>
    <scope>NUCLEOTIDE SEQUENCE [LARGE SCALE GENOMIC DNA]</scope>
    <source>
        <strain evidence="2 3">CGMCC 4.2022</strain>
    </source>
</reference>
<dbReference type="STRING" id="310781.SAMN05216259_104519"/>
<feature type="domain" description="Hemerythrin-like" evidence="1">
    <location>
        <begin position="10"/>
        <end position="142"/>
    </location>
</feature>
<dbReference type="AlphaFoldDB" id="A0A1H0CE92"/>
<accession>A0A1H0CE92</accession>
<dbReference type="InterPro" id="IPR012312">
    <property type="entry name" value="Hemerythrin-like"/>
</dbReference>
<evidence type="ECO:0000313" key="3">
    <source>
        <dbReference type="Proteomes" id="UP000199341"/>
    </source>
</evidence>
<organism evidence="2 3">
    <name type="scientific">Actinacidiphila guanduensis</name>
    <dbReference type="NCBI Taxonomy" id="310781"/>
    <lineage>
        <taxon>Bacteria</taxon>
        <taxon>Bacillati</taxon>
        <taxon>Actinomycetota</taxon>
        <taxon>Actinomycetes</taxon>
        <taxon>Kitasatosporales</taxon>
        <taxon>Streptomycetaceae</taxon>
        <taxon>Actinacidiphila</taxon>
    </lineage>
</organism>
<dbReference type="PANTHER" id="PTHR38048">
    <property type="entry name" value="EXPRESSED PROTEIN"/>
    <property type="match status" value="1"/>
</dbReference>
<dbReference type="Gene3D" id="1.20.120.520">
    <property type="entry name" value="nmb1532 protein domain like"/>
    <property type="match status" value="1"/>
</dbReference>
<dbReference type="EMBL" id="FNIE01000004">
    <property type="protein sequence ID" value="SDN56081.1"/>
    <property type="molecule type" value="Genomic_DNA"/>
</dbReference>
<evidence type="ECO:0000259" key="1">
    <source>
        <dbReference type="Pfam" id="PF01814"/>
    </source>
</evidence>
<dbReference type="PANTHER" id="PTHR38048:SF1">
    <property type="entry name" value="HEMERYTHRIN-LIKE DOMAIN-CONTAINING PROTEIN"/>
    <property type="match status" value="1"/>
</dbReference>
<dbReference type="CDD" id="cd12108">
    <property type="entry name" value="Hr-like"/>
    <property type="match status" value="1"/>
</dbReference>
<proteinExistence type="predicted"/>
<evidence type="ECO:0000313" key="2">
    <source>
        <dbReference type="EMBL" id="SDN56081.1"/>
    </source>
</evidence>
<sequence length="216" mass="23997">MSTSGPGVDTHEMVLIHRLIRREFGQLPRLLRSAAGDRARSKVIGAHAREMVSFLHTHHSGEDELLFPLLRERAALDPELMDRMDAQHEQVDNAVTGISAELPGWTASADAAAGERMAALIEAMMPTLIDHLAEEEHKLLPIVSVTVTQSEWDALGKHGMSAIPLTRRLVMLGHITEEADDAERQTFLQVVPAPARLAYKLIGHRQFTRETATIRR</sequence>